<dbReference type="Proteomes" id="UP000321922">
    <property type="component" value="Unassembled WGS sequence"/>
</dbReference>
<protein>
    <recommendedName>
        <fullName evidence="3">Type III secretion cytoplasmic LcrG inhibitor</fullName>
    </recommendedName>
</protein>
<dbReference type="Pfam" id="PF04792">
    <property type="entry name" value="LcrV"/>
    <property type="match status" value="1"/>
</dbReference>
<dbReference type="SUPFAM" id="SSF103388">
    <property type="entry name" value="Virulence-associated V antigen"/>
    <property type="match status" value="1"/>
</dbReference>
<dbReference type="AlphaFoldDB" id="A0A511QDT3"/>
<name>A0A511QDT3_9VIBR</name>
<dbReference type="PRINTS" id="PR01592">
    <property type="entry name" value="LCRVANTIGEN"/>
</dbReference>
<sequence>MTNLTAIGLNDSSLNRVDNESIFQKKLSNIFDGVFGTFDSSYINSSIAKLPELVGQTEEDSLRIYQLALENLKSKQQALSGVSLDTIVQSWLFSVQEKSSNGQIAAIDIANTANQTLAFYFQSWFQDQVHEKIDNRLSTDFIAQLRLGEQATQASQIGQMSPQEFTLAAKHLDSFIEMLASQTSSRPLKEYERSVLENAFDNLKGLPLKQFNNSDFLFNYDRFVLNTKNELQNIFSSMGVIVTTDSAQKLAEKIEFIPGISKHDLKGVLKTLSEQVKQPFNHIYNELDALTNLQFFLDKEIQKVQASPSPVSLSTLFSNVAIATVNSQIDKLLKDLDGVNQDLELPKNIVTIKKTVGQDISTLFDKMAQSQKVDTDFITRHKKLSTNLELFTERLKTRFQTNNDGGNDQQEYVLKGIDVFALIDASMGDRLDDQILFALGQLKDSQSDQRDDIKKELERLTIILNLFNFVQSTIHTAQSGDGKYNIDEKFKPGDFGYESMEEYLKSPEFEFLNSQNPPITTHKEFLEMQGLEPNSGIYEDTEDNGNKLSNLSTAISDRAKIVNTDVQLKTEEFSKINSDYNATIQAMNQIVQKFNSVLTDILRSY</sequence>
<evidence type="ECO:0008006" key="3">
    <source>
        <dbReference type="Google" id="ProtNLM"/>
    </source>
</evidence>
<dbReference type="InterPro" id="IPR005413">
    <property type="entry name" value="LowCa_resp_V_Ag"/>
</dbReference>
<dbReference type="OrthoDB" id="6958673at2"/>
<organism evidence="1 2">
    <name type="scientific">Vibrio sagamiensis NBRC 104589</name>
    <dbReference type="NCBI Taxonomy" id="1219064"/>
    <lineage>
        <taxon>Bacteria</taxon>
        <taxon>Pseudomonadati</taxon>
        <taxon>Pseudomonadota</taxon>
        <taxon>Gammaproteobacteria</taxon>
        <taxon>Vibrionales</taxon>
        <taxon>Vibrionaceae</taxon>
        <taxon>Vibrio</taxon>
    </lineage>
</organism>
<gene>
    <name evidence="1" type="ORF">VSA01S_15800</name>
</gene>
<comment type="caution">
    <text evidence="1">The sequence shown here is derived from an EMBL/GenBank/DDBJ whole genome shotgun (WGS) entry which is preliminary data.</text>
</comment>
<reference evidence="1 2" key="1">
    <citation type="submission" date="2019-07" db="EMBL/GenBank/DDBJ databases">
        <title>Whole genome shotgun sequence of Vibrio sagamiensis NBRC 104589.</title>
        <authorList>
            <person name="Hosoyama A."/>
            <person name="Uohara A."/>
            <person name="Ohji S."/>
            <person name="Ichikawa N."/>
        </authorList>
    </citation>
    <scope>NUCLEOTIDE SEQUENCE [LARGE SCALE GENOMIC DNA]</scope>
    <source>
        <strain evidence="1 2">NBRC 104589</strain>
    </source>
</reference>
<dbReference type="RefSeq" id="WP_039983242.1">
    <property type="nucleotide sequence ID" value="NZ_BAOJ01000176.1"/>
</dbReference>
<evidence type="ECO:0000313" key="1">
    <source>
        <dbReference type="EMBL" id="GEM75468.1"/>
    </source>
</evidence>
<evidence type="ECO:0000313" key="2">
    <source>
        <dbReference type="Proteomes" id="UP000321922"/>
    </source>
</evidence>
<keyword evidence="2" id="KW-1185">Reference proteome</keyword>
<accession>A0A511QDT3</accession>
<dbReference type="GO" id="GO:0005576">
    <property type="term" value="C:extracellular region"/>
    <property type="evidence" value="ECO:0007669"/>
    <property type="project" value="InterPro"/>
</dbReference>
<dbReference type="EMBL" id="BJXJ01000012">
    <property type="protein sequence ID" value="GEM75468.1"/>
    <property type="molecule type" value="Genomic_DNA"/>
</dbReference>
<proteinExistence type="predicted"/>
<dbReference type="InterPro" id="IPR036139">
    <property type="entry name" value="Vir_assoc_V_ag_sf"/>
</dbReference>